<dbReference type="InterPro" id="IPR019931">
    <property type="entry name" value="LPXTG_anchor"/>
</dbReference>
<keyword evidence="3" id="KW-0732">Signal</keyword>
<proteinExistence type="predicted"/>
<reference evidence="8 9" key="1">
    <citation type="journal article" date="2019" name="Appl. Microbiol. Biotechnol.">
        <title>Uncovering carbohydrate metabolism through a genotype-phenotype association study of 56 lactic acid bacteria genomes.</title>
        <authorList>
            <person name="Buron-Moles G."/>
            <person name="Chailyan A."/>
            <person name="Dolejs I."/>
            <person name="Forster J."/>
            <person name="Miks M.H."/>
        </authorList>
    </citation>
    <scope>NUCLEOTIDE SEQUENCE [LARGE SCALE GENOMIC DNA]</scope>
    <source>
        <strain evidence="8 9">ATCC 49373</strain>
    </source>
</reference>
<sequence>MSKINRNYQVVIGKLLVFLMTLILTFIGGEIGVKANVSMSSDSSSSVNSEPSSQMSNSKDSSKDSPEVTKTESNQTERNLITGKEKKTAVSNETKKTVQVGQSTENKSDNIAVTEAQKKGTVVVSYLYNETKNREEVYAKKKITGVVGTPYKTKALDLLNNNGQWILESKSNNTAGLFKSGIINVSYYYRTDVESDVEHKDGSDTCIDWTADKRIGIVQHDYVNGASILFERLNYNKKQYALTIWNTNGNVIKDRTINFGHEYSFVFQKSSSYIITVDSNGDLSVISRFLVGKQIQNAILIVSPNEPLFYRYKNYARPSRIESKSEKAQKSVTNKKKLIRKQQKLPQTGDSSNNYASYLLVILIISIAAVFKRKNMRY</sequence>
<gene>
    <name evidence="8" type="ORF">C5L31_000193</name>
</gene>
<keyword evidence="6" id="KW-0472">Membrane</keyword>
<comment type="caution">
    <text evidence="8">The sequence shown here is derived from an EMBL/GenBank/DDBJ whole genome shotgun (WGS) entry which is preliminary data.</text>
</comment>
<dbReference type="EMBL" id="PUFO01000060">
    <property type="protein sequence ID" value="TDG76640.1"/>
    <property type="molecule type" value="Genomic_DNA"/>
</dbReference>
<dbReference type="AlphaFoldDB" id="A0A4R5NM38"/>
<evidence type="ECO:0000313" key="9">
    <source>
        <dbReference type="Proteomes" id="UP000294854"/>
    </source>
</evidence>
<keyword evidence="2" id="KW-0964">Secreted</keyword>
<evidence type="ECO:0000259" key="7">
    <source>
        <dbReference type="Pfam" id="PF00746"/>
    </source>
</evidence>
<keyword evidence="6" id="KW-1133">Transmembrane helix</keyword>
<dbReference type="STRING" id="1122149.FD44_GL001049"/>
<feature type="transmembrane region" description="Helical" evidence="6">
    <location>
        <begin position="355"/>
        <end position="371"/>
    </location>
</feature>
<feature type="transmembrane region" description="Helical" evidence="6">
    <location>
        <begin position="12"/>
        <end position="33"/>
    </location>
</feature>
<keyword evidence="9" id="KW-1185">Reference proteome</keyword>
<evidence type="ECO:0000256" key="4">
    <source>
        <dbReference type="ARBA" id="ARBA00023088"/>
    </source>
</evidence>
<dbReference type="Pfam" id="PF00746">
    <property type="entry name" value="Gram_pos_anchor"/>
    <property type="match status" value="1"/>
</dbReference>
<organism evidence="8 9">
    <name type="scientific">Secundilactobacillus malefermentans</name>
    <dbReference type="NCBI Taxonomy" id="176292"/>
    <lineage>
        <taxon>Bacteria</taxon>
        <taxon>Bacillati</taxon>
        <taxon>Bacillota</taxon>
        <taxon>Bacilli</taxon>
        <taxon>Lactobacillales</taxon>
        <taxon>Lactobacillaceae</taxon>
        <taxon>Secundilactobacillus</taxon>
    </lineage>
</organism>
<feature type="region of interest" description="Disordered" evidence="5">
    <location>
        <begin position="39"/>
        <end position="104"/>
    </location>
</feature>
<feature type="region of interest" description="Disordered" evidence="5">
    <location>
        <begin position="321"/>
        <end position="347"/>
    </location>
</feature>
<keyword evidence="1" id="KW-0134">Cell wall</keyword>
<dbReference type="Gene3D" id="3.10.20.320">
    <property type="entry name" value="Putative peptidoglycan bound protein (lpxtg motif)"/>
    <property type="match status" value="1"/>
</dbReference>
<evidence type="ECO:0000256" key="5">
    <source>
        <dbReference type="SAM" id="MobiDB-lite"/>
    </source>
</evidence>
<accession>A0A4R5NM38</accession>
<name>A0A4R5NM38_9LACO</name>
<evidence type="ECO:0000256" key="1">
    <source>
        <dbReference type="ARBA" id="ARBA00022512"/>
    </source>
</evidence>
<evidence type="ECO:0000256" key="2">
    <source>
        <dbReference type="ARBA" id="ARBA00022525"/>
    </source>
</evidence>
<feature type="compositionally biased region" description="Low complexity" evidence="5">
    <location>
        <begin position="39"/>
        <end position="59"/>
    </location>
</feature>
<dbReference type="NCBIfam" id="TIGR01167">
    <property type="entry name" value="LPXTG_anchor"/>
    <property type="match status" value="1"/>
</dbReference>
<feature type="compositionally biased region" description="Basic residues" evidence="5">
    <location>
        <begin position="333"/>
        <end position="343"/>
    </location>
</feature>
<evidence type="ECO:0000256" key="3">
    <source>
        <dbReference type="ARBA" id="ARBA00022729"/>
    </source>
</evidence>
<feature type="compositionally biased region" description="Basic and acidic residues" evidence="5">
    <location>
        <begin position="83"/>
        <end position="96"/>
    </location>
</feature>
<dbReference type="Proteomes" id="UP000294854">
    <property type="component" value="Unassembled WGS sequence"/>
</dbReference>
<feature type="compositionally biased region" description="Basic and acidic residues" evidence="5">
    <location>
        <begin position="60"/>
        <end position="70"/>
    </location>
</feature>
<evidence type="ECO:0000313" key="8">
    <source>
        <dbReference type="EMBL" id="TDG76640.1"/>
    </source>
</evidence>
<feature type="domain" description="Gram-positive cocci surface proteins LPxTG" evidence="7">
    <location>
        <begin position="341"/>
        <end position="374"/>
    </location>
</feature>
<keyword evidence="4" id="KW-0572">Peptidoglycan-anchor</keyword>
<evidence type="ECO:0000256" key="6">
    <source>
        <dbReference type="SAM" id="Phobius"/>
    </source>
</evidence>
<protein>
    <recommendedName>
        <fullName evidence="7">Gram-positive cocci surface proteins LPxTG domain-containing protein</fullName>
    </recommendedName>
</protein>
<keyword evidence="6" id="KW-0812">Transmembrane</keyword>
<dbReference type="RefSeq" id="WP_010619317.1">
    <property type="nucleotide sequence ID" value="NZ_PUFO01000060.1"/>
</dbReference>